<keyword evidence="5" id="KW-1185">Reference proteome</keyword>
<evidence type="ECO:0000313" key="5">
    <source>
        <dbReference type="Proteomes" id="UP000831495"/>
    </source>
</evidence>
<evidence type="ECO:0000256" key="2">
    <source>
        <dbReference type="ARBA" id="ARBA00023002"/>
    </source>
</evidence>
<protein>
    <submittedName>
        <fullName evidence="4">Medium chain dehydrogenase/reductase family protein</fullName>
    </submittedName>
</protein>
<evidence type="ECO:0000313" key="4">
    <source>
        <dbReference type="EMBL" id="UQS81554.1"/>
    </source>
</evidence>
<sequence length="370" mass="41482">MKIIGLINDKLIPYSRCNSNPIQIAENEIKVGTLDVNKPRFDKGSYKNGGFVLIKVLSFSCNYRDKAIIVKNGNKINYGLESEASPISYFGSDFVGEVIAIGPDVKDLKIGDRVIPDCAYPDAPAPNVAPGVVTNETSKGWLSLHHSKLLKIDTKISNNIAAGFSIGGQTSESMIRRSNINSTERALVLSARSNTSLFIIRGLLNRGINTTILSTTPWSKEELSTVQGAKYFYMERKNIKWPDILEKFDVIFDPFFDLHIGTAVNHLNVGGRYITCGYKNQHKTFYEPTDYVIENKLQDIMLQVMINNISIIGNCIGTTEDLVQAIRRYDIKNPPFKIYGSFTPNNGDDFLHQTYNVNARFGKVIMNYRE</sequence>
<feature type="domain" description="Alcohol dehydrogenase-like N-terminal" evidence="3">
    <location>
        <begin position="51"/>
        <end position="121"/>
    </location>
</feature>
<dbReference type="InterPro" id="IPR036291">
    <property type="entry name" value="NAD(P)-bd_dom_sf"/>
</dbReference>
<dbReference type="CDD" id="cd05188">
    <property type="entry name" value="MDR"/>
    <property type="match status" value="1"/>
</dbReference>
<evidence type="ECO:0000259" key="3">
    <source>
        <dbReference type="Pfam" id="PF08240"/>
    </source>
</evidence>
<reference evidence="4" key="1">
    <citation type="journal article" date="2022" name="Int. J. Syst. Evol. Microbiol.">
        <title>Apilactobacillus apisilvae sp. nov., Nicolia spurrieriana gen. nov. sp. nov., Bombilactobacillus folatiphilus sp. nov. and Bombilactobacillus thymidiniphilus sp. nov., four new lactic acid bacterial isolates from stingless bees Tetragonula carbonaria and Austroplebeia australis.</title>
        <authorList>
            <person name="Oliphant S.A."/>
            <person name="Watson-Haigh N.S."/>
            <person name="Sumby K.M."/>
            <person name="Gardner J."/>
            <person name="Groom S."/>
            <person name="Jiranek V."/>
        </authorList>
    </citation>
    <scope>NUCLEOTIDE SEQUENCE</scope>
    <source>
        <strain evidence="4">SG4_D2</strain>
    </source>
</reference>
<dbReference type="EMBL" id="CP093366">
    <property type="protein sequence ID" value="UQS81554.1"/>
    <property type="molecule type" value="Genomic_DNA"/>
</dbReference>
<accession>A0ABY4P7G7</accession>
<name>A0ABY4P7G7_9LACO</name>
<dbReference type="InterPro" id="IPR013154">
    <property type="entry name" value="ADH-like_N"/>
</dbReference>
<dbReference type="Proteomes" id="UP000831495">
    <property type="component" value="Chromosome"/>
</dbReference>
<gene>
    <name evidence="4" type="ORF">MOO45_04840</name>
</gene>
<dbReference type="SUPFAM" id="SSF51735">
    <property type="entry name" value="NAD(P)-binding Rossmann-fold domains"/>
    <property type="match status" value="1"/>
</dbReference>
<keyword evidence="1" id="KW-0521">NADP</keyword>
<proteinExistence type="predicted"/>
<dbReference type="SUPFAM" id="SSF50129">
    <property type="entry name" value="GroES-like"/>
    <property type="match status" value="1"/>
</dbReference>
<evidence type="ECO:0000256" key="1">
    <source>
        <dbReference type="ARBA" id="ARBA00022857"/>
    </source>
</evidence>
<keyword evidence="2" id="KW-0560">Oxidoreductase</keyword>
<dbReference type="RefSeq" id="WP_249513824.1">
    <property type="nucleotide sequence ID" value="NZ_CP093366.1"/>
</dbReference>
<dbReference type="PANTHER" id="PTHR48106">
    <property type="entry name" value="QUINONE OXIDOREDUCTASE PIG3-RELATED"/>
    <property type="match status" value="1"/>
</dbReference>
<organism evidence="4 5">
    <name type="scientific">Bombilactobacillus folatiphilus</name>
    <dbReference type="NCBI Taxonomy" id="2923362"/>
    <lineage>
        <taxon>Bacteria</taxon>
        <taxon>Bacillati</taxon>
        <taxon>Bacillota</taxon>
        <taxon>Bacilli</taxon>
        <taxon>Lactobacillales</taxon>
        <taxon>Lactobacillaceae</taxon>
        <taxon>Bombilactobacillus</taxon>
    </lineage>
</organism>
<dbReference type="Pfam" id="PF08240">
    <property type="entry name" value="ADH_N"/>
    <property type="match status" value="1"/>
</dbReference>
<dbReference type="PANTHER" id="PTHR48106:SF7">
    <property type="entry name" value="DEHYDROGENASE, ZINC-CONTAINING, PUTATIVE (AFU_ORTHOLOGUE AFUA_5G10220)-RELATED"/>
    <property type="match status" value="1"/>
</dbReference>
<dbReference type="Gene3D" id="3.90.180.10">
    <property type="entry name" value="Medium-chain alcohol dehydrogenases, catalytic domain"/>
    <property type="match status" value="1"/>
</dbReference>
<dbReference type="InterPro" id="IPR011032">
    <property type="entry name" value="GroES-like_sf"/>
</dbReference>